<gene>
    <name evidence="1" type="ORF">RFI_27715</name>
</gene>
<dbReference type="Proteomes" id="UP000023152">
    <property type="component" value="Unassembled WGS sequence"/>
</dbReference>
<dbReference type="EMBL" id="ASPP01023959">
    <property type="protein sequence ID" value="ETO09663.1"/>
    <property type="molecule type" value="Genomic_DNA"/>
</dbReference>
<accession>X6M6P2</accession>
<organism evidence="1 2">
    <name type="scientific">Reticulomyxa filosa</name>
    <dbReference type="NCBI Taxonomy" id="46433"/>
    <lineage>
        <taxon>Eukaryota</taxon>
        <taxon>Sar</taxon>
        <taxon>Rhizaria</taxon>
        <taxon>Retaria</taxon>
        <taxon>Foraminifera</taxon>
        <taxon>Monothalamids</taxon>
        <taxon>Reticulomyxidae</taxon>
        <taxon>Reticulomyxa</taxon>
    </lineage>
</organism>
<reference evidence="1 2" key="1">
    <citation type="journal article" date="2013" name="Curr. Biol.">
        <title>The Genome of the Foraminiferan Reticulomyxa filosa.</title>
        <authorList>
            <person name="Glockner G."/>
            <person name="Hulsmann N."/>
            <person name="Schleicher M."/>
            <person name="Noegel A.A."/>
            <person name="Eichinger L."/>
            <person name="Gallinger C."/>
            <person name="Pawlowski J."/>
            <person name="Sierra R."/>
            <person name="Euteneuer U."/>
            <person name="Pillet L."/>
            <person name="Moustafa A."/>
            <person name="Platzer M."/>
            <person name="Groth M."/>
            <person name="Szafranski K."/>
            <person name="Schliwa M."/>
        </authorList>
    </citation>
    <scope>NUCLEOTIDE SEQUENCE [LARGE SCALE GENOMIC DNA]</scope>
</reference>
<protein>
    <submittedName>
        <fullName evidence="1">Uncharacterized protein</fullName>
    </submittedName>
</protein>
<comment type="caution">
    <text evidence="1">The sequence shown here is derived from an EMBL/GenBank/DDBJ whole genome shotgun (WGS) entry which is preliminary data.</text>
</comment>
<proteinExistence type="predicted"/>
<name>X6M6P2_RETFI</name>
<dbReference type="AlphaFoldDB" id="X6M6P2"/>
<evidence type="ECO:0000313" key="2">
    <source>
        <dbReference type="Proteomes" id="UP000023152"/>
    </source>
</evidence>
<keyword evidence="2" id="KW-1185">Reference proteome</keyword>
<evidence type="ECO:0000313" key="1">
    <source>
        <dbReference type="EMBL" id="ETO09663.1"/>
    </source>
</evidence>
<sequence length="389" mass="45125">MQWQKMSLRPAFDSNHFQQTNKKRSEFCANFLWKKNEKRDLPSKGYRQAVIGVQRILALLETQQDGAIQKKELEEAVNECLGDKQYLLELVSYKDKYGNSTYDLVTCCLPREIIPMEQLLVALRKGWQIILGATQMISELNVPTGIIGYIIDDVIFTGQFVITFSNQLSDFEQPISKASIRRSMMSSLISARAQMEKMKVTEKALPPKDDTSSIQQEKKTSKEKIEISPRFRLSDIVWPERPISRYNYSYWCSITGIEIRDHIISVYIDEHGDNTLGYIQDPKYSKLKGKGHAIEYDATYEQKYRSFTVFDLSCYVSGKITYVLTNEQWYNLIGQEDEWKNITFSYGSSGYGFVPLFGKIKNSNDAKDAYDYFIEEMCNYFYQTVSLNK</sequence>